<comment type="caution">
    <text evidence="2">The sequence shown here is derived from an EMBL/GenBank/DDBJ whole genome shotgun (WGS) entry which is preliminary data.</text>
</comment>
<evidence type="ECO:0000313" key="2">
    <source>
        <dbReference type="EMBL" id="RGP78422.1"/>
    </source>
</evidence>
<name>A0A395T275_9HYPO</name>
<feature type="region of interest" description="Disordered" evidence="1">
    <location>
        <begin position="1"/>
        <end position="83"/>
    </location>
</feature>
<gene>
    <name evidence="2" type="ORF">FLONG3_3454</name>
</gene>
<dbReference type="OrthoDB" id="5099079at2759"/>
<dbReference type="STRING" id="694270.A0A395T275"/>
<evidence type="ECO:0000313" key="3">
    <source>
        <dbReference type="Proteomes" id="UP000266234"/>
    </source>
</evidence>
<proteinExistence type="predicted"/>
<feature type="compositionally biased region" description="Low complexity" evidence="1">
    <location>
        <begin position="63"/>
        <end position="83"/>
    </location>
</feature>
<reference evidence="2 3" key="1">
    <citation type="journal article" date="2018" name="PLoS Pathog.">
        <title>Evolution of structural diversity of trichothecenes, a family of toxins produced by plant pathogenic and entomopathogenic fungi.</title>
        <authorList>
            <person name="Proctor R.H."/>
            <person name="McCormick S.P."/>
            <person name="Kim H.S."/>
            <person name="Cardoza R.E."/>
            <person name="Stanley A.M."/>
            <person name="Lindo L."/>
            <person name="Kelly A."/>
            <person name="Brown D.W."/>
            <person name="Lee T."/>
            <person name="Vaughan M.M."/>
            <person name="Alexander N.J."/>
            <person name="Busman M."/>
            <person name="Gutierrez S."/>
        </authorList>
    </citation>
    <scope>NUCLEOTIDE SEQUENCE [LARGE SCALE GENOMIC DNA]</scope>
    <source>
        <strain evidence="2 3">NRRL 20695</strain>
    </source>
</reference>
<evidence type="ECO:0000256" key="1">
    <source>
        <dbReference type="SAM" id="MobiDB-lite"/>
    </source>
</evidence>
<organism evidence="2 3">
    <name type="scientific">Fusarium longipes</name>
    <dbReference type="NCBI Taxonomy" id="694270"/>
    <lineage>
        <taxon>Eukaryota</taxon>
        <taxon>Fungi</taxon>
        <taxon>Dikarya</taxon>
        <taxon>Ascomycota</taxon>
        <taxon>Pezizomycotina</taxon>
        <taxon>Sordariomycetes</taxon>
        <taxon>Hypocreomycetidae</taxon>
        <taxon>Hypocreales</taxon>
        <taxon>Nectriaceae</taxon>
        <taxon>Fusarium</taxon>
    </lineage>
</organism>
<keyword evidence="3" id="KW-1185">Reference proteome</keyword>
<sequence>MNDGTLGSARYDGATGGHHRHTTSLGSPNGYSHHAGPAAHHTLQLGGALSPPSGPSTPKDGFRANSTSPTPRPSATARSASPAFMTFDGTPSNDLSYHVQQQMMDRFPWSGDGHAATAIRG</sequence>
<dbReference type="AlphaFoldDB" id="A0A395T275"/>
<dbReference type="Proteomes" id="UP000266234">
    <property type="component" value="Unassembled WGS sequence"/>
</dbReference>
<protein>
    <submittedName>
        <fullName evidence="2">Uncharacterized protein</fullName>
    </submittedName>
</protein>
<accession>A0A395T275</accession>
<dbReference type="EMBL" id="PXOG01000069">
    <property type="protein sequence ID" value="RGP78422.1"/>
    <property type="molecule type" value="Genomic_DNA"/>
</dbReference>